<dbReference type="PANTHER" id="PTHR43736:SF4">
    <property type="entry name" value="SLR1690 PROTEIN"/>
    <property type="match status" value="1"/>
</dbReference>
<dbReference type="AlphaFoldDB" id="A0AAU7F7N7"/>
<dbReference type="InterPro" id="IPR015797">
    <property type="entry name" value="NUDIX_hydrolase-like_dom_sf"/>
</dbReference>
<dbReference type="InterPro" id="IPR054105">
    <property type="entry name" value="WHD_NrtR"/>
</dbReference>
<dbReference type="Pfam" id="PF00293">
    <property type="entry name" value="NUDIX"/>
    <property type="match status" value="1"/>
</dbReference>
<dbReference type="SUPFAM" id="SSF46785">
    <property type="entry name" value="Winged helix' DNA-binding domain"/>
    <property type="match status" value="1"/>
</dbReference>
<dbReference type="InterPro" id="IPR036390">
    <property type="entry name" value="WH_DNA-bd_sf"/>
</dbReference>
<dbReference type="InterPro" id="IPR036388">
    <property type="entry name" value="WH-like_DNA-bd_sf"/>
</dbReference>
<accession>A0AAU7F7N7</accession>
<dbReference type="Pfam" id="PF21906">
    <property type="entry name" value="WHD_NrtR"/>
    <property type="match status" value="1"/>
</dbReference>
<dbReference type="Gene3D" id="3.90.79.10">
    <property type="entry name" value="Nucleoside Triphosphate Pyrophosphohydrolase"/>
    <property type="match status" value="1"/>
</dbReference>
<dbReference type="RefSeq" id="WP_348944076.1">
    <property type="nucleotide sequence ID" value="NZ_CP157355.1"/>
</dbReference>
<protein>
    <submittedName>
        <fullName evidence="2">NUDIX domain-containing protein</fullName>
    </submittedName>
</protein>
<dbReference type="PANTHER" id="PTHR43736">
    <property type="entry name" value="ADP-RIBOSE PYROPHOSPHATASE"/>
    <property type="match status" value="1"/>
</dbReference>
<organism evidence="2">
    <name type="scientific">Chitinibacter mangrovi</name>
    <dbReference type="NCBI Taxonomy" id="3153927"/>
    <lineage>
        <taxon>Bacteria</taxon>
        <taxon>Pseudomonadati</taxon>
        <taxon>Pseudomonadota</taxon>
        <taxon>Betaproteobacteria</taxon>
        <taxon>Neisseriales</taxon>
        <taxon>Chitinibacteraceae</taxon>
        <taxon>Chitinibacter</taxon>
    </lineage>
</organism>
<proteinExistence type="predicted"/>
<feature type="domain" description="Nudix hydrolase" evidence="1">
    <location>
        <begin position="6"/>
        <end position="142"/>
    </location>
</feature>
<reference evidence="2" key="1">
    <citation type="submission" date="2024-05" db="EMBL/GenBank/DDBJ databases">
        <authorList>
            <person name="Yang L."/>
            <person name="Pan L."/>
        </authorList>
    </citation>
    <scope>NUCLEOTIDE SEQUENCE</scope>
    <source>
        <strain evidence="2">FCG-7</strain>
    </source>
</reference>
<dbReference type="CDD" id="cd18873">
    <property type="entry name" value="NUDIX_NadM_like"/>
    <property type="match status" value="1"/>
</dbReference>
<dbReference type="GO" id="GO:0003824">
    <property type="term" value="F:catalytic activity"/>
    <property type="evidence" value="ECO:0007669"/>
    <property type="project" value="UniProtKB-ARBA"/>
</dbReference>
<evidence type="ECO:0000259" key="1">
    <source>
        <dbReference type="PROSITE" id="PS51462"/>
    </source>
</evidence>
<dbReference type="KEGG" id="cmav:ABHF33_11385"/>
<evidence type="ECO:0000313" key="2">
    <source>
        <dbReference type="EMBL" id="XBL99665.1"/>
    </source>
</evidence>
<gene>
    <name evidence="2" type="ORF">ABHF33_11385</name>
</gene>
<dbReference type="SUPFAM" id="SSF55811">
    <property type="entry name" value="Nudix"/>
    <property type="match status" value="1"/>
</dbReference>
<dbReference type="PROSITE" id="PS51462">
    <property type="entry name" value="NUDIX"/>
    <property type="match status" value="1"/>
</dbReference>
<name>A0AAU7F7N7_9NEIS</name>
<dbReference type="EMBL" id="CP157355">
    <property type="protein sequence ID" value="XBL99665.1"/>
    <property type="molecule type" value="Genomic_DNA"/>
</dbReference>
<dbReference type="Gene3D" id="1.10.10.10">
    <property type="entry name" value="Winged helix-like DNA-binding domain superfamily/Winged helix DNA-binding domain"/>
    <property type="match status" value="1"/>
</dbReference>
<dbReference type="InterPro" id="IPR000086">
    <property type="entry name" value="NUDIX_hydrolase_dom"/>
</dbReference>
<sequence length="230" mass="25788">MAYKNPLFTVDSTLFTVHDNTLKVLLVQRAEVPFLGLWALPGGFVDVDQDANTDATAHRKLRDKTGFTPQYLEQLQVISGAQRDPRGYSVTLAYYALVAHQNVSPKIASVALAQWIAVQDLPQYTLAFDHAHIIALAQARLQQKTLYSMIPAFCLPERFTIAQLQQVIETIIEKPIQRKSLMRRIEASEMFEAHEEKAASGGRFAQLYSIKAGADLVNFERNLMAKDPQA</sequence>